<evidence type="ECO:0000313" key="13">
    <source>
        <dbReference type="EMBL" id="MDQ0517340.1"/>
    </source>
</evidence>
<name>A0ABU0M8P5_9HYPH</name>
<feature type="domain" description="PAS" evidence="11">
    <location>
        <begin position="109"/>
        <end position="169"/>
    </location>
</feature>
<feature type="transmembrane region" description="Helical" evidence="9">
    <location>
        <begin position="58"/>
        <end position="76"/>
    </location>
</feature>
<dbReference type="SMART" id="SM00388">
    <property type="entry name" value="HisKA"/>
    <property type="match status" value="1"/>
</dbReference>
<feature type="transmembrane region" description="Helical" evidence="9">
    <location>
        <begin position="82"/>
        <end position="101"/>
    </location>
</feature>
<evidence type="ECO:0000256" key="9">
    <source>
        <dbReference type="SAM" id="Phobius"/>
    </source>
</evidence>
<evidence type="ECO:0000313" key="14">
    <source>
        <dbReference type="Proteomes" id="UP001223743"/>
    </source>
</evidence>
<dbReference type="Pfam" id="PF00512">
    <property type="entry name" value="HisKA"/>
    <property type="match status" value="1"/>
</dbReference>
<dbReference type="CDD" id="cd00082">
    <property type="entry name" value="HisKA"/>
    <property type="match status" value="1"/>
</dbReference>
<keyword evidence="8" id="KW-0902">Two-component regulatory system</keyword>
<evidence type="ECO:0000256" key="4">
    <source>
        <dbReference type="ARBA" id="ARBA00022679"/>
    </source>
</evidence>
<dbReference type="PROSITE" id="PS50113">
    <property type="entry name" value="PAC"/>
    <property type="match status" value="1"/>
</dbReference>
<evidence type="ECO:0000256" key="6">
    <source>
        <dbReference type="ARBA" id="ARBA00022777"/>
    </source>
</evidence>
<evidence type="ECO:0000259" key="10">
    <source>
        <dbReference type="PROSITE" id="PS50109"/>
    </source>
</evidence>
<dbReference type="SUPFAM" id="SSF55874">
    <property type="entry name" value="ATPase domain of HSP90 chaperone/DNA topoisomerase II/histidine kinase"/>
    <property type="match status" value="1"/>
</dbReference>
<evidence type="ECO:0000256" key="7">
    <source>
        <dbReference type="ARBA" id="ARBA00022840"/>
    </source>
</evidence>
<feature type="domain" description="PAC" evidence="12">
    <location>
        <begin position="179"/>
        <end position="232"/>
    </location>
</feature>
<dbReference type="RefSeq" id="WP_266278495.1">
    <property type="nucleotide sequence ID" value="NZ_JAPKNF010000001.1"/>
</dbReference>
<dbReference type="InterPro" id="IPR013767">
    <property type="entry name" value="PAS_fold"/>
</dbReference>
<dbReference type="Pfam" id="PF00989">
    <property type="entry name" value="PAS"/>
    <property type="match status" value="2"/>
</dbReference>
<proteinExistence type="predicted"/>
<dbReference type="InterPro" id="IPR036097">
    <property type="entry name" value="HisK_dim/P_sf"/>
</dbReference>
<evidence type="ECO:0000259" key="12">
    <source>
        <dbReference type="PROSITE" id="PS50113"/>
    </source>
</evidence>
<keyword evidence="9" id="KW-0812">Transmembrane</keyword>
<comment type="catalytic activity">
    <reaction evidence="1">
        <text>ATP + protein L-histidine = ADP + protein N-phospho-L-histidine.</text>
        <dbReference type="EC" id="2.7.13.3"/>
    </reaction>
</comment>
<sequence>MASLLHARRITPLLGFLLVAVVFAIDTLTTIGGAIAVLYVLALLLVAPSLGIRRLIAVALLCVVLTLTSFLIAHSDDWPGDAIMRCAIALLAIMAATLLLIRGKKDSQSLAKQAALLDLSHEAIFVRGRDNLVTYWSDGAADLYGWPADEAVGRDADELLATEFATPRSSLVEQVSATGRWEGELMRRRRDGAKVVVLARWSISRAEGEAAALLETNTDITELRLAHDSLRRREAELRTAQRLSQTGSVSCDIAGGDFSWSAETARIFGYPADAPPTRAMFEARLHPDDRAETIARIAASHESPEVFDLLFRLTMPDQSVRHLHMVTEQSVSRSGRVMRTGAVRDETAERDAELALHRAQQELARVSRLATLGELTASIAHEVNQPLAGVVANGEAALRWMRREPPNLVEVDQAVNRMIADGRRASEVVTHIRRLTGRGATVEHHDFDMNDTIEATVHLLRSELTIHGVRIETDLAADLPPLHGNRVQIQQVLINLIVNAIQSIEDADGWIRIASRSDGRSAIVEVADSGKGISPEVSGRLFEAFVTTKPTGMGMGLSICRTIVEAHGGTISPVQIESRGALFRIMLPLDHDERSNG</sequence>
<evidence type="ECO:0000259" key="11">
    <source>
        <dbReference type="PROSITE" id="PS50112"/>
    </source>
</evidence>
<dbReference type="EMBL" id="JAUSWJ010000001">
    <property type="protein sequence ID" value="MDQ0517340.1"/>
    <property type="molecule type" value="Genomic_DNA"/>
</dbReference>
<dbReference type="InterPro" id="IPR003594">
    <property type="entry name" value="HATPase_dom"/>
</dbReference>
<dbReference type="PROSITE" id="PS50109">
    <property type="entry name" value="HIS_KIN"/>
    <property type="match status" value="1"/>
</dbReference>
<comment type="caution">
    <text evidence="13">The sequence shown here is derived from an EMBL/GenBank/DDBJ whole genome shotgun (WGS) entry which is preliminary data.</text>
</comment>
<dbReference type="InterPro" id="IPR003661">
    <property type="entry name" value="HisK_dim/P_dom"/>
</dbReference>
<dbReference type="Gene3D" id="3.30.450.20">
    <property type="entry name" value="PAS domain"/>
    <property type="match status" value="2"/>
</dbReference>
<dbReference type="Gene3D" id="1.10.287.130">
    <property type="match status" value="1"/>
</dbReference>
<dbReference type="SMART" id="SM00091">
    <property type="entry name" value="PAS"/>
    <property type="match status" value="2"/>
</dbReference>
<accession>A0ABU0M8P5</accession>
<dbReference type="PROSITE" id="PS50112">
    <property type="entry name" value="PAS"/>
    <property type="match status" value="1"/>
</dbReference>
<keyword evidence="6" id="KW-0418">Kinase</keyword>
<feature type="transmembrane region" description="Helical" evidence="9">
    <location>
        <begin position="34"/>
        <end position="51"/>
    </location>
</feature>
<dbReference type="SUPFAM" id="SSF47384">
    <property type="entry name" value="Homodimeric domain of signal transducing histidine kinase"/>
    <property type="match status" value="1"/>
</dbReference>
<keyword evidence="5" id="KW-0547">Nucleotide-binding</keyword>
<dbReference type="PANTHER" id="PTHR43065:SF10">
    <property type="entry name" value="PEROXIDE STRESS-ACTIVATED HISTIDINE KINASE MAK3"/>
    <property type="match status" value="1"/>
</dbReference>
<dbReference type="CDD" id="cd00130">
    <property type="entry name" value="PAS"/>
    <property type="match status" value="2"/>
</dbReference>
<keyword evidence="9" id="KW-1133">Transmembrane helix</keyword>
<keyword evidence="14" id="KW-1185">Reference proteome</keyword>
<dbReference type="EC" id="2.7.13.3" evidence="2"/>
<evidence type="ECO:0000256" key="1">
    <source>
        <dbReference type="ARBA" id="ARBA00000085"/>
    </source>
</evidence>
<dbReference type="InterPro" id="IPR005467">
    <property type="entry name" value="His_kinase_dom"/>
</dbReference>
<keyword evidence="4" id="KW-0808">Transferase</keyword>
<feature type="domain" description="Histidine kinase" evidence="10">
    <location>
        <begin position="378"/>
        <end position="591"/>
    </location>
</feature>
<dbReference type="InterPro" id="IPR000014">
    <property type="entry name" value="PAS"/>
</dbReference>
<evidence type="ECO:0000256" key="2">
    <source>
        <dbReference type="ARBA" id="ARBA00012438"/>
    </source>
</evidence>
<dbReference type="InterPro" id="IPR036890">
    <property type="entry name" value="HATPase_C_sf"/>
</dbReference>
<gene>
    <name evidence="13" type="ORF">QO015_002953</name>
</gene>
<dbReference type="InterPro" id="IPR035965">
    <property type="entry name" value="PAS-like_dom_sf"/>
</dbReference>
<keyword evidence="9" id="KW-0472">Membrane</keyword>
<dbReference type="InterPro" id="IPR000700">
    <property type="entry name" value="PAS-assoc_C"/>
</dbReference>
<dbReference type="SMART" id="SM00387">
    <property type="entry name" value="HATPase_c"/>
    <property type="match status" value="1"/>
</dbReference>
<keyword evidence="3" id="KW-0597">Phosphoprotein</keyword>
<dbReference type="Gene3D" id="3.30.565.10">
    <property type="entry name" value="Histidine kinase-like ATPase, C-terminal domain"/>
    <property type="match status" value="1"/>
</dbReference>
<dbReference type="SUPFAM" id="SSF55785">
    <property type="entry name" value="PYP-like sensor domain (PAS domain)"/>
    <property type="match status" value="2"/>
</dbReference>
<organism evidence="13 14">
    <name type="scientific">Kaistia geumhonensis</name>
    <dbReference type="NCBI Taxonomy" id="410839"/>
    <lineage>
        <taxon>Bacteria</taxon>
        <taxon>Pseudomonadati</taxon>
        <taxon>Pseudomonadota</taxon>
        <taxon>Alphaproteobacteria</taxon>
        <taxon>Hyphomicrobiales</taxon>
        <taxon>Kaistiaceae</taxon>
        <taxon>Kaistia</taxon>
    </lineage>
</organism>
<dbReference type="NCBIfam" id="TIGR00229">
    <property type="entry name" value="sensory_box"/>
    <property type="match status" value="1"/>
</dbReference>
<evidence type="ECO:0000256" key="3">
    <source>
        <dbReference type="ARBA" id="ARBA00022553"/>
    </source>
</evidence>
<keyword evidence="7" id="KW-0067">ATP-binding</keyword>
<dbReference type="Proteomes" id="UP001223743">
    <property type="component" value="Unassembled WGS sequence"/>
</dbReference>
<dbReference type="InterPro" id="IPR004358">
    <property type="entry name" value="Sig_transdc_His_kin-like_C"/>
</dbReference>
<reference evidence="13 14" key="1">
    <citation type="submission" date="2023-07" db="EMBL/GenBank/DDBJ databases">
        <title>Genomic Encyclopedia of Type Strains, Phase IV (KMG-IV): sequencing the most valuable type-strain genomes for metagenomic binning, comparative biology and taxonomic classification.</title>
        <authorList>
            <person name="Goeker M."/>
        </authorList>
    </citation>
    <scope>NUCLEOTIDE SEQUENCE [LARGE SCALE GENOMIC DNA]</scope>
    <source>
        <strain evidence="13 14">B1-1</strain>
    </source>
</reference>
<protein>
    <recommendedName>
        <fullName evidence="2">histidine kinase</fullName>
        <ecNumber evidence="2">2.7.13.3</ecNumber>
    </recommendedName>
</protein>
<evidence type="ECO:0000256" key="8">
    <source>
        <dbReference type="ARBA" id="ARBA00023012"/>
    </source>
</evidence>
<evidence type="ECO:0000256" key="5">
    <source>
        <dbReference type="ARBA" id="ARBA00022741"/>
    </source>
</evidence>
<dbReference type="PRINTS" id="PR00344">
    <property type="entry name" value="BCTRLSENSOR"/>
</dbReference>
<dbReference type="Pfam" id="PF02518">
    <property type="entry name" value="HATPase_c"/>
    <property type="match status" value="1"/>
</dbReference>
<dbReference type="PANTHER" id="PTHR43065">
    <property type="entry name" value="SENSOR HISTIDINE KINASE"/>
    <property type="match status" value="1"/>
</dbReference>